<dbReference type="InterPro" id="IPR014710">
    <property type="entry name" value="RmlC-like_jellyroll"/>
</dbReference>
<accession>A0ABQ6QNW3</accession>
<dbReference type="Gene3D" id="2.60.120.10">
    <property type="entry name" value="Jelly Rolls"/>
    <property type="match status" value="1"/>
</dbReference>
<dbReference type="Proteomes" id="UP001342631">
    <property type="component" value="Unassembled WGS sequence"/>
</dbReference>
<evidence type="ECO:0000313" key="1">
    <source>
        <dbReference type="EMBL" id="GMU05718.1"/>
    </source>
</evidence>
<gene>
    <name evidence="1" type="ORF">ASNO1_19710</name>
</gene>
<protein>
    <submittedName>
        <fullName evidence="1">Uncharacterized protein</fullName>
    </submittedName>
</protein>
<dbReference type="EMBL" id="BTTX01000002">
    <property type="protein sequence ID" value="GMU05718.1"/>
    <property type="molecule type" value="Genomic_DNA"/>
</dbReference>
<evidence type="ECO:0000313" key="2">
    <source>
        <dbReference type="Proteomes" id="UP001342631"/>
    </source>
</evidence>
<sequence length="76" mass="8292">MACGLGNRRSVQWYLRSVPARVEQIPAGRNHWHDAAPTSAMTHLALQGALNGKVVVWMERVTDEPYGGQPGKGVPL</sequence>
<organism evidence="1 2">
    <name type="scientific">Corallococcus caeni</name>
    <dbReference type="NCBI Taxonomy" id="3082388"/>
    <lineage>
        <taxon>Bacteria</taxon>
        <taxon>Pseudomonadati</taxon>
        <taxon>Myxococcota</taxon>
        <taxon>Myxococcia</taxon>
        <taxon>Myxococcales</taxon>
        <taxon>Cystobacterineae</taxon>
        <taxon>Myxococcaceae</taxon>
        <taxon>Corallococcus</taxon>
    </lineage>
</organism>
<name>A0ABQ6QNW3_9BACT</name>
<proteinExistence type="predicted"/>
<keyword evidence="2" id="KW-1185">Reference proteome</keyword>
<reference evidence="1 2" key="1">
    <citation type="journal article" date="2024" name="Arch. Microbiol.">
        <title>Corallococcus caeni sp. nov., a novel myxobacterium isolated from activated sludge.</title>
        <authorList>
            <person name="Tomita S."/>
            <person name="Nakai R."/>
            <person name="Kuroda K."/>
            <person name="Kurashita H."/>
            <person name="Hatamoto M."/>
            <person name="Yamaguchi T."/>
            <person name="Narihiro T."/>
        </authorList>
    </citation>
    <scope>NUCLEOTIDE SEQUENCE [LARGE SCALE GENOMIC DNA]</scope>
    <source>
        <strain evidence="1 2">NO1</strain>
    </source>
</reference>
<comment type="caution">
    <text evidence="1">The sequence shown here is derived from an EMBL/GenBank/DDBJ whole genome shotgun (WGS) entry which is preliminary data.</text>
</comment>